<comment type="caution">
    <text evidence="11">The sequence shown here is derived from an EMBL/GenBank/DDBJ whole genome shotgun (WGS) entry which is preliminary data.</text>
</comment>
<evidence type="ECO:0000313" key="11">
    <source>
        <dbReference type="EMBL" id="KAH3752190.1"/>
    </source>
</evidence>
<protein>
    <recommendedName>
        <fullName evidence="10">Cysteine/serine-rich nuclear protein N-terminal domain-containing protein</fullName>
    </recommendedName>
</protein>
<keyword evidence="3" id="KW-0053">Apoptosis</keyword>
<comment type="subcellular location">
    <subcellularLocation>
        <location evidence="1">Nucleus</location>
    </subcellularLocation>
</comment>
<comment type="similarity">
    <text evidence="2">Belongs to the AXUD1 family.</text>
</comment>
<keyword evidence="6" id="KW-0010">Activator</keyword>
<organism evidence="11 12">
    <name type="scientific">Dreissena polymorpha</name>
    <name type="common">Zebra mussel</name>
    <name type="synonym">Mytilus polymorpha</name>
    <dbReference type="NCBI Taxonomy" id="45954"/>
    <lineage>
        <taxon>Eukaryota</taxon>
        <taxon>Metazoa</taxon>
        <taxon>Spiralia</taxon>
        <taxon>Lophotrochozoa</taxon>
        <taxon>Mollusca</taxon>
        <taxon>Bivalvia</taxon>
        <taxon>Autobranchia</taxon>
        <taxon>Heteroconchia</taxon>
        <taxon>Euheterodonta</taxon>
        <taxon>Imparidentia</taxon>
        <taxon>Neoheterodontei</taxon>
        <taxon>Myida</taxon>
        <taxon>Dreissenoidea</taxon>
        <taxon>Dreissenidae</taxon>
        <taxon>Dreissena</taxon>
    </lineage>
</organism>
<dbReference type="PRINTS" id="PR02031">
    <property type="entry name" value="CYSSERRICHNP"/>
</dbReference>
<dbReference type="GO" id="GO:0043565">
    <property type="term" value="F:sequence-specific DNA binding"/>
    <property type="evidence" value="ECO:0007669"/>
    <property type="project" value="TreeGrafter"/>
</dbReference>
<evidence type="ECO:0000256" key="3">
    <source>
        <dbReference type="ARBA" id="ARBA00022703"/>
    </source>
</evidence>
<evidence type="ECO:0000256" key="2">
    <source>
        <dbReference type="ARBA" id="ARBA00008548"/>
    </source>
</evidence>
<dbReference type="GO" id="GO:0005634">
    <property type="term" value="C:nucleus"/>
    <property type="evidence" value="ECO:0007669"/>
    <property type="project" value="UniProtKB-SubCell"/>
</dbReference>
<feature type="compositionally biased region" description="Acidic residues" evidence="9">
    <location>
        <begin position="9"/>
        <end position="24"/>
    </location>
</feature>
<dbReference type="PANTHER" id="PTHR13580">
    <property type="entry name" value="TGF-BETA INDUCED APOPTOSIS PROTEIN"/>
    <property type="match status" value="1"/>
</dbReference>
<feature type="compositionally biased region" description="Low complexity" evidence="9">
    <location>
        <begin position="25"/>
        <end position="39"/>
    </location>
</feature>
<gene>
    <name evidence="11" type="ORF">DPMN_186802</name>
</gene>
<evidence type="ECO:0000256" key="5">
    <source>
        <dbReference type="ARBA" id="ARBA00023125"/>
    </source>
</evidence>
<dbReference type="Proteomes" id="UP000828390">
    <property type="component" value="Unassembled WGS sequence"/>
</dbReference>
<evidence type="ECO:0000256" key="7">
    <source>
        <dbReference type="ARBA" id="ARBA00023163"/>
    </source>
</evidence>
<evidence type="ECO:0000256" key="8">
    <source>
        <dbReference type="ARBA" id="ARBA00023242"/>
    </source>
</evidence>
<name>A0A9D4DPC7_DREPO</name>
<keyword evidence="7" id="KW-0804">Transcription</keyword>
<feature type="region of interest" description="Disordered" evidence="9">
    <location>
        <begin position="1"/>
        <end position="47"/>
    </location>
</feature>
<dbReference type="GO" id="GO:0006915">
    <property type="term" value="P:apoptotic process"/>
    <property type="evidence" value="ECO:0007669"/>
    <property type="project" value="UniProtKB-KW"/>
</dbReference>
<dbReference type="EMBL" id="JAIWYP010000010">
    <property type="protein sequence ID" value="KAH3752190.1"/>
    <property type="molecule type" value="Genomic_DNA"/>
</dbReference>
<evidence type="ECO:0000256" key="9">
    <source>
        <dbReference type="SAM" id="MobiDB-lite"/>
    </source>
</evidence>
<keyword evidence="4" id="KW-0805">Transcription regulation</keyword>
<evidence type="ECO:0000256" key="6">
    <source>
        <dbReference type="ARBA" id="ARBA00023159"/>
    </source>
</evidence>
<accession>A0A9D4DPC7</accession>
<dbReference type="PANTHER" id="PTHR13580:SF9">
    <property type="entry name" value="AXIN1 UP-REGULATED 1, ISOFORM A"/>
    <property type="match status" value="1"/>
</dbReference>
<dbReference type="GO" id="GO:0000981">
    <property type="term" value="F:DNA-binding transcription factor activity, RNA polymerase II-specific"/>
    <property type="evidence" value="ECO:0007669"/>
    <property type="project" value="TreeGrafter"/>
</dbReference>
<sequence length="579" mass="64647">MSKRKLSDADYDTPSDDQAEEDCDSSVSSTSTNSSTDVPSEPKCKRQKTKSVKFKGVDVFYFPRTQGFTCVPSEGGSTLGMVEKHVYKQNFTLSEYAREQRRIHRETLERQRAEGHLMEGLEARLAELEEESCHSDQDSDWEFDDLDDYYFLQPVSIRQRRLMLRRNGVKKIDNTEKDTCKEIRQSREHCGCSCKGYCDPKTCECSLAGIKCQVDRMSFPCGCTKDGCANPTGRVEFNPMRVRTHFIHTVMRLEIESKSTKADDGKVYSNKDVTNLNYFNSNEQGSCKDCQNADFSNALIQEMGFSSLNREQNHNYAITNSFSQSADALFKHAQPSQGFTNLSSPNPIYNASAPEFYTAENTTSMYDFTIMKEDQSSYSEMSESSNEEQAVLESQYLHKPAINVGSNVQEFSATDSVDDKTLPVGHGMECVFKLEPISSILGSVNEAFSSVSNDWDPKSPPVTSLPACCYTTMNNTTSDKIAQTCPGISSHMKKDTNSNTEVNGFITSASESDNLSVSSFYDSDSSNHALTPSCYDVDEREKATSRTMELAAQKACEEIANASNFGEIIKESIFEIVSA</sequence>
<dbReference type="Pfam" id="PF16019">
    <property type="entry name" value="CSRNP_N"/>
    <property type="match status" value="1"/>
</dbReference>
<dbReference type="InterPro" id="IPR023260">
    <property type="entry name" value="Cys/Ser-rich_nuc_prot"/>
</dbReference>
<keyword evidence="5" id="KW-0238">DNA-binding</keyword>
<proteinExistence type="inferred from homology"/>
<dbReference type="AlphaFoldDB" id="A0A9D4DPC7"/>
<evidence type="ECO:0000256" key="4">
    <source>
        <dbReference type="ARBA" id="ARBA00023015"/>
    </source>
</evidence>
<reference evidence="11" key="2">
    <citation type="submission" date="2020-11" db="EMBL/GenBank/DDBJ databases">
        <authorList>
            <person name="McCartney M.A."/>
            <person name="Auch B."/>
            <person name="Kono T."/>
            <person name="Mallez S."/>
            <person name="Becker A."/>
            <person name="Gohl D.M."/>
            <person name="Silverstein K.A.T."/>
            <person name="Koren S."/>
            <person name="Bechman K.B."/>
            <person name="Herman A."/>
            <person name="Abrahante J.E."/>
            <person name="Garbe J."/>
        </authorList>
    </citation>
    <scope>NUCLEOTIDE SEQUENCE</scope>
    <source>
        <strain evidence="11">Duluth1</strain>
        <tissue evidence="11">Whole animal</tissue>
    </source>
</reference>
<evidence type="ECO:0000313" key="12">
    <source>
        <dbReference type="Proteomes" id="UP000828390"/>
    </source>
</evidence>
<feature type="domain" description="Cysteine/serine-rich nuclear protein N-terminal" evidence="10">
    <location>
        <begin position="48"/>
        <end position="256"/>
    </location>
</feature>
<keyword evidence="8" id="KW-0539">Nucleus</keyword>
<evidence type="ECO:0000256" key="1">
    <source>
        <dbReference type="ARBA" id="ARBA00004123"/>
    </source>
</evidence>
<dbReference type="InterPro" id="IPR031972">
    <property type="entry name" value="CSRNP_N"/>
</dbReference>
<evidence type="ECO:0000259" key="10">
    <source>
        <dbReference type="Pfam" id="PF16019"/>
    </source>
</evidence>
<reference evidence="11" key="1">
    <citation type="journal article" date="2019" name="bioRxiv">
        <title>The Genome of the Zebra Mussel, Dreissena polymorpha: A Resource for Invasive Species Research.</title>
        <authorList>
            <person name="McCartney M.A."/>
            <person name="Auch B."/>
            <person name="Kono T."/>
            <person name="Mallez S."/>
            <person name="Zhang Y."/>
            <person name="Obille A."/>
            <person name="Becker A."/>
            <person name="Abrahante J.E."/>
            <person name="Garbe J."/>
            <person name="Badalamenti J.P."/>
            <person name="Herman A."/>
            <person name="Mangelson H."/>
            <person name="Liachko I."/>
            <person name="Sullivan S."/>
            <person name="Sone E.D."/>
            <person name="Koren S."/>
            <person name="Silverstein K.A.T."/>
            <person name="Beckman K.B."/>
            <person name="Gohl D.M."/>
        </authorList>
    </citation>
    <scope>NUCLEOTIDE SEQUENCE</scope>
    <source>
        <strain evidence="11">Duluth1</strain>
        <tissue evidence="11">Whole animal</tissue>
    </source>
</reference>
<keyword evidence="12" id="KW-1185">Reference proteome</keyword>
<dbReference type="OrthoDB" id="5946974at2759"/>